<dbReference type="GO" id="GO:0005886">
    <property type="term" value="C:plasma membrane"/>
    <property type="evidence" value="ECO:0007669"/>
    <property type="project" value="UniProtKB-SubCell"/>
</dbReference>
<feature type="transmembrane region" description="Helical" evidence="6">
    <location>
        <begin position="27"/>
        <end position="48"/>
    </location>
</feature>
<gene>
    <name evidence="7" type="ORF">SAMN06893097_101403</name>
</gene>
<comment type="subcellular location">
    <subcellularLocation>
        <location evidence="1">Cell membrane</location>
        <topology evidence="1">Multi-pass membrane protein</topology>
    </subcellularLocation>
</comment>
<evidence type="ECO:0000256" key="2">
    <source>
        <dbReference type="ARBA" id="ARBA00022475"/>
    </source>
</evidence>
<feature type="transmembrane region" description="Helical" evidence="6">
    <location>
        <begin position="227"/>
        <end position="248"/>
    </location>
</feature>
<dbReference type="PANTHER" id="PTHR32196:SF72">
    <property type="entry name" value="RIBOSE IMPORT PERMEASE PROTEIN RBSC"/>
    <property type="match status" value="1"/>
</dbReference>
<evidence type="ECO:0000256" key="5">
    <source>
        <dbReference type="ARBA" id="ARBA00023136"/>
    </source>
</evidence>
<proteinExistence type="predicted"/>
<evidence type="ECO:0000256" key="1">
    <source>
        <dbReference type="ARBA" id="ARBA00004651"/>
    </source>
</evidence>
<keyword evidence="5 6" id="KW-0472">Membrane</keyword>
<dbReference type="PANTHER" id="PTHR32196">
    <property type="entry name" value="ABC TRANSPORTER PERMEASE PROTEIN YPHD-RELATED-RELATED"/>
    <property type="match status" value="1"/>
</dbReference>
<feature type="transmembrane region" description="Helical" evidence="6">
    <location>
        <begin position="85"/>
        <end position="101"/>
    </location>
</feature>
<evidence type="ECO:0000256" key="3">
    <source>
        <dbReference type="ARBA" id="ARBA00022692"/>
    </source>
</evidence>
<dbReference type="EMBL" id="OBDO01000001">
    <property type="protein sequence ID" value="SNX94606.1"/>
    <property type="molecule type" value="Genomic_DNA"/>
</dbReference>
<evidence type="ECO:0000313" key="7">
    <source>
        <dbReference type="EMBL" id="SNX94606.1"/>
    </source>
</evidence>
<dbReference type="GO" id="GO:0022857">
    <property type="term" value="F:transmembrane transporter activity"/>
    <property type="evidence" value="ECO:0007669"/>
    <property type="project" value="InterPro"/>
</dbReference>
<keyword evidence="3 6" id="KW-0812">Transmembrane</keyword>
<sequence>MATLTSDPTVEESSAPRTTRRDVAVTLLYKNAMLLVLAVLVVTAAFTYDNFLEWNNFKIILVQNAGLGIIAVGVTLLMVTGAFDLSVVPVFVLGAAVYAAMADDMGWGLALVAALLAGSITGVINGFIVAKVGVNSFIATLATASAFAGIVLSGLGNDQVTLTTPSPRLLGTGSVLGIPIPILLLVAVFLIGQLVLGSTAYGRRLKTVGGSEHAARLAGLRVERLRVSAYVIVGICACLAGVVFVARLGSMQATQLTNSAPLLLDAIAIVVVGGTSLYGGEGAVWRTAIGLLIFGVLDNVIAGVNASAATEQIVKGVVVLFAVITDLRSRQRSV</sequence>
<evidence type="ECO:0000256" key="6">
    <source>
        <dbReference type="SAM" id="Phobius"/>
    </source>
</evidence>
<accession>A0A285E936</accession>
<evidence type="ECO:0000256" key="4">
    <source>
        <dbReference type="ARBA" id="ARBA00022989"/>
    </source>
</evidence>
<dbReference type="Proteomes" id="UP000219514">
    <property type="component" value="Unassembled WGS sequence"/>
</dbReference>
<feature type="transmembrane region" description="Helical" evidence="6">
    <location>
        <begin position="137"/>
        <end position="156"/>
    </location>
</feature>
<evidence type="ECO:0000313" key="8">
    <source>
        <dbReference type="Proteomes" id="UP000219514"/>
    </source>
</evidence>
<feature type="transmembrane region" description="Helical" evidence="6">
    <location>
        <begin position="260"/>
        <end position="280"/>
    </location>
</feature>
<feature type="transmembrane region" description="Helical" evidence="6">
    <location>
        <begin position="107"/>
        <end position="130"/>
    </location>
</feature>
<dbReference type="AlphaFoldDB" id="A0A285E936"/>
<dbReference type="CDD" id="cd06579">
    <property type="entry name" value="TM_PBP1_transp_AraH_like"/>
    <property type="match status" value="1"/>
</dbReference>
<organism evidence="7 8">
    <name type="scientific">Geodermatophilus sabuli</name>
    <dbReference type="NCBI Taxonomy" id="1564158"/>
    <lineage>
        <taxon>Bacteria</taxon>
        <taxon>Bacillati</taxon>
        <taxon>Actinomycetota</taxon>
        <taxon>Actinomycetes</taxon>
        <taxon>Geodermatophilales</taxon>
        <taxon>Geodermatophilaceae</taxon>
        <taxon>Geodermatophilus</taxon>
    </lineage>
</organism>
<keyword evidence="8" id="KW-1185">Reference proteome</keyword>
<name>A0A285E936_9ACTN</name>
<feature type="transmembrane region" description="Helical" evidence="6">
    <location>
        <begin position="176"/>
        <end position="196"/>
    </location>
</feature>
<dbReference type="InterPro" id="IPR001851">
    <property type="entry name" value="ABC_transp_permease"/>
</dbReference>
<protein>
    <submittedName>
        <fullName evidence="7">Ribose transport system permease protein</fullName>
    </submittedName>
</protein>
<keyword evidence="2" id="KW-1003">Cell membrane</keyword>
<feature type="transmembrane region" description="Helical" evidence="6">
    <location>
        <begin position="60"/>
        <end position="78"/>
    </location>
</feature>
<reference evidence="7 8" key="1">
    <citation type="submission" date="2017-09" db="EMBL/GenBank/DDBJ databases">
        <authorList>
            <person name="Ehlers B."/>
            <person name="Leendertz F.H."/>
        </authorList>
    </citation>
    <scope>NUCLEOTIDE SEQUENCE [LARGE SCALE GENOMIC DNA]</scope>
    <source>
        <strain evidence="7 8">DSM 46844</strain>
    </source>
</reference>
<keyword evidence="4 6" id="KW-1133">Transmembrane helix</keyword>
<dbReference type="Pfam" id="PF02653">
    <property type="entry name" value="BPD_transp_2"/>
    <property type="match status" value="1"/>
</dbReference>